<keyword evidence="2" id="KW-1133">Transmembrane helix</keyword>
<feature type="transmembrane region" description="Helical" evidence="2">
    <location>
        <begin position="603"/>
        <end position="627"/>
    </location>
</feature>
<keyword evidence="2" id="KW-0472">Membrane</keyword>
<reference evidence="3 4" key="1">
    <citation type="submission" date="2017-03" db="EMBL/GenBank/DDBJ databases">
        <title>Genomes of endolithic fungi from Antarctica.</title>
        <authorList>
            <person name="Coleine C."/>
            <person name="Masonjones S."/>
            <person name="Stajich J.E."/>
        </authorList>
    </citation>
    <scope>NUCLEOTIDE SEQUENCE [LARGE SCALE GENOMIC DNA]</scope>
    <source>
        <strain evidence="3 4">CCFEE 6315</strain>
    </source>
</reference>
<feature type="transmembrane region" description="Helical" evidence="2">
    <location>
        <begin position="647"/>
        <end position="667"/>
    </location>
</feature>
<accession>A0A4U0TLB2</accession>
<proteinExistence type="predicted"/>
<keyword evidence="2" id="KW-0812">Transmembrane</keyword>
<feature type="transmembrane region" description="Helical" evidence="2">
    <location>
        <begin position="61"/>
        <end position="80"/>
    </location>
</feature>
<dbReference type="Proteomes" id="UP000308549">
    <property type="component" value="Unassembled WGS sequence"/>
</dbReference>
<name>A0A4U0TLB2_9PEZI</name>
<gene>
    <name evidence="3" type="ORF">B0A50_07978</name>
</gene>
<evidence type="ECO:0000256" key="1">
    <source>
        <dbReference type="SAM" id="MobiDB-lite"/>
    </source>
</evidence>
<feature type="region of interest" description="Disordered" evidence="1">
    <location>
        <begin position="1"/>
        <end position="54"/>
    </location>
</feature>
<feature type="compositionally biased region" description="Low complexity" evidence="1">
    <location>
        <begin position="7"/>
        <end position="26"/>
    </location>
</feature>
<dbReference type="OrthoDB" id="2392789at2759"/>
<evidence type="ECO:0000313" key="3">
    <source>
        <dbReference type="EMBL" id="TKA22435.1"/>
    </source>
</evidence>
<evidence type="ECO:0000313" key="4">
    <source>
        <dbReference type="Proteomes" id="UP000308549"/>
    </source>
</evidence>
<evidence type="ECO:0000256" key="2">
    <source>
        <dbReference type="SAM" id="Phobius"/>
    </source>
</evidence>
<dbReference type="EMBL" id="NAJL01000074">
    <property type="protein sequence ID" value="TKA22435.1"/>
    <property type="molecule type" value="Genomic_DNA"/>
</dbReference>
<feature type="transmembrane region" description="Helical" evidence="2">
    <location>
        <begin position="549"/>
        <end position="574"/>
    </location>
</feature>
<sequence>MRDRRNTSLSISSNSSSTSTASTLAHDSSHEKRYTSPPVSPTLPAPVTKGSSARLPSKRSAAVKILMSLCALLVLWNYFYGQPLQPRRLDTSPEESIGEVILAEPTATLVLDASGLSKWTVAIPHNSSFPLHAAQYQAICRQGDELSSKLTNESRSFGLRNWRRKSSYYTLDRNFLDVADLEPLPDDVCNSSLTFVMDTADASFGKSLLMLWMSYGLAKKEGRAFFLDDTRWPFGKYTSYFPPLPAQGCSPPPQHHIVPCPHQAKHLVISAATAKWSFGRAFEQEFTPVRKHGVHGHRRIFDLIRAGYEDLFELVGDDAAYATSRIAKLTGEAASHHGSLVAMQIRRGDLHPSEYQFSRDYLPLARYAGAARILSSRLLGGNLSKPEASNNAAGLSSPSDNIRSPLLLASDDPDIINSPELSQAATPFPVQKAQERIMLATKAALDQTSPKQPIRQPGSAYVKHVDENSGWEGGFFSALFFSLGRPSPSASQDRSTGLADAADGQVLEQVMRMRELVGRAYLLDLAVLGESDGVVSGDIRTMEPREPSYLGAAIFWSYILAALVFSSTAVHSIITTKPPAVKEQTTRKSDAGNKTKHKRSTRLLTFLALLSFTTLSANMLHVLIHSFTTWTTYHPQLPPSTPKTLPALIWSWSTTTPLFHAFATAILASPARRLWTLAELCLALYTTLFMSIQGRKHRVPRLYAFFALSQILPV</sequence>
<organism evidence="3 4">
    <name type="scientific">Salinomyces thailandicus</name>
    <dbReference type="NCBI Taxonomy" id="706561"/>
    <lineage>
        <taxon>Eukaryota</taxon>
        <taxon>Fungi</taxon>
        <taxon>Dikarya</taxon>
        <taxon>Ascomycota</taxon>
        <taxon>Pezizomycotina</taxon>
        <taxon>Dothideomycetes</taxon>
        <taxon>Dothideomycetidae</taxon>
        <taxon>Mycosphaerellales</taxon>
        <taxon>Teratosphaeriaceae</taxon>
        <taxon>Salinomyces</taxon>
    </lineage>
</organism>
<comment type="caution">
    <text evidence="3">The sequence shown here is derived from an EMBL/GenBank/DDBJ whole genome shotgun (WGS) entry which is preliminary data.</text>
</comment>
<protein>
    <submittedName>
        <fullName evidence="3">Uncharacterized protein</fullName>
    </submittedName>
</protein>
<keyword evidence="4" id="KW-1185">Reference proteome</keyword>
<dbReference type="AlphaFoldDB" id="A0A4U0TLB2"/>
<feature type="non-terminal residue" evidence="3">
    <location>
        <position position="714"/>
    </location>
</feature>
<feature type="transmembrane region" description="Helical" evidence="2">
    <location>
        <begin position="674"/>
        <end position="692"/>
    </location>
</feature>